<keyword evidence="3" id="KW-1185">Reference proteome</keyword>
<evidence type="ECO:0000256" key="1">
    <source>
        <dbReference type="SAM" id="SignalP"/>
    </source>
</evidence>
<evidence type="ECO:0000313" key="3">
    <source>
        <dbReference type="Proteomes" id="UP001500886"/>
    </source>
</evidence>
<reference evidence="3" key="1">
    <citation type="journal article" date="2019" name="Int. J. Syst. Evol. Microbiol.">
        <title>The Global Catalogue of Microorganisms (GCM) 10K type strain sequencing project: providing services to taxonomists for standard genome sequencing and annotation.</title>
        <authorList>
            <consortium name="The Broad Institute Genomics Platform"/>
            <consortium name="The Broad Institute Genome Sequencing Center for Infectious Disease"/>
            <person name="Wu L."/>
            <person name="Ma J."/>
        </authorList>
    </citation>
    <scope>NUCLEOTIDE SEQUENCE [LARGE SCALE GENOMIC DNA]</scope>
    <source>
        <strain evidence="3">JCM 4542</strain>
    </source>
</reference>
<feature type="chain" id="PRO_5046420452" evidence="1">
    <location>
        <begin position="28"/>
        <end position="142"/>
    </location>
</feature>
<dbReference type="EMBL" id="BAAASL010000008">
    <property type="protein sequence ID" value="GAA2715327.1"/>
    <property type="molecule type" value="Genomic_DNA"/>
</dbReference>
<feature type="signal peptide" evidence="1">
    <location>
        <begin position="1"/>
        <end position="27"/>
    </location>
</feature>
<sequence length="142" mass="14760">MSFNRRLACVAAVALAAVAGVVQTAAAEPGHHGDLRPARMVVQQGGVNVLPPFLTGRVFLYDADNNRPLPGRSVIFTNSGGSEICRAVTDSNGEAGCTGPVALGPTAVDSVYNGYFASFAGDEHYKPVKAHGAVNVFVDPLY</sequence>
<comment type="caution">
    <text evidence="2">The sequence shown here is derived from an EMBL/GenBank/DDBJ whole genome shotgun (WGS) entry which is preliminary data.</text>
</comment>
<protein>
    <submittedName>
        <fullName evidence="2">Uncharacterized protein</fullName>
    </submittedName>
</protein>
<keyword evidence="1" id="KW-0732">Signal</keyword>
<organism evidence="2 3">
    <name type="scientific">Streptomyces luteosporeus</name>
    <dbReference type="NCBI Taxonomy" id="173856"/>
    <lineage>
        <taxon>Bacteria</taxon>
        <taxon>Bacillati</taxon>
        <taxon>Actinomycetota</taxon>
        <taxon>Actinomycetes</taxon>
        <taxon>Kitasatosporales</taxon>
        <taxon>Streptomycetaceae</taxon>
        <taxon>Streptomyces</taxon>
    </lineage>
</organism>
<proteinExistence type="predicted"/>
<gene>
    <name evidence="2" type="ORF">GCM10010315_24220</name>
</gene>
<evidence type="ECO:0000313" key="2">
    <source>
        <dbReference type="EMBL" id="GAA2715327.1"/>
    </source>
</evidence>
<accession>A0ABP6G4L2</accession>
<name>A0ABP6G4L2_9ACTN</name>
<dbReference type="Proteomes" id="UP001500886">
    <property type="component" value="Unassembled WGS sequence"/>
</dbReference>